<dbReference type="EMBL" id="OX596114">
    <property type="protein sequence ID" value="CAI9707471.1"/>
    <property type="molecule type" value="Genomic_DNA"/>
</dbReference>
<protein>
    <submittedName>
        <fullName evidence="1">Uncharacterized protein</fullName>
    </submittedName>
</protein>
<dbReference type="Proteomes" id="UP001162501">
    <property type="component" value="Chromosome 30"/>
</dbReference>
<name>A0ACB0F3G3_RANTA</name>
<sequence>MARCGPQCRILKGAERPKDRTRIRGTKRSHGHGTGLGYRSSGVFSANSLNFTRRWSEPGRGEGTRGLPRAVPWEAGGESGRGVQAEGAAHAVKDALQSPAWSSRLRAENLTAAGEHARPSSSFTAPHGARGMRGAAAGPCPALSGPALRAPSPGFRAVSIALRPARSREAGLPVRQPPPYPQRPLPAPSPLFHLQPPPPPSALRVGLSRQRNHRDNTAPSTALDPAGSAL</sequence>
<gene>
    <name evidence="1" type="ORF">MRATA1EN3_LOCUS18684</name>
</gene>
<accession>A0ACB0F3G3</accession>
<reference evidence="1" key="1">
    <citation type="submission" date="2023-05" db="EMBL/GenBank/DDBJ databases">
        <authorList>
            <consortium name="ELIXIR-Norway"/>
        </authorList>
    </citation>
    <scope>NUCLEOTIDE SEQUENCE</scope>
</reference>
<evidence type="ECO:0000313" key="2">
    <source>
        <dbReference type="Proteomes" id="UP001162501"/>
    </source>
</evidence>
<proteinExistence type="predicted"/>
<organism evidence="1 2">
    <name type="scientific">Rangifer tarandus platyrhynchus</name>
    <name type="common">Svalbard reindeer</name>
    <dbReference type="NCBI Taxonomy" id="3082113"/>
    <lineage>
        <taxon>Eukaryota</taxon>
        <taxon>Metazoa</taxon>
        <taxon>Chordata</taxon>
        <taxon>Craniata</taxon>
        <taxon>Vertebrata</taxon>
        <taxon>Euteleostomi</taxon>
        <taxon>Mammalia</taxon>
        <taxon>Eutheria</taxon>
        <taxon>Laurasiatheria</taxon>
        <taxon>Artiodactyla</taxon>
        <taxon>Ruminantia</taxon>
        <taxon>Pecora</taxon>
        <taxon>Cervidae</taxon>
        <taxon>Odocoileinae</taxon>
        <taxon>Rangifer</taxon>
    </lineage>
</organism>
<evidence type="ECO:0000313" key="1">
    <source>
        <dbReference type="EMBL" id="CAI9707471.1"/>
    </source>
</evidence>